<dbReference type="PANTHER" id="PTHR43124">
    <property type="entry name" value="PURINE EFFLUX PUMP PBUE"/>
    <property type="match status" value="1"/>
</dbReference>
<dbReference type="PROSITE" id="PS50850">
    <property type="entry name" value="MFS"/>
    <property type="match status" value="1"/>
</dbReference>
<feature type="transmembrane region" description="Helical" evidence="6">
    <location>
        <begin position="22"/>
        <end position="40"/>
    </location>
</feature>
<dbReference type="GO" id="GO:0022857">
    <property type="term" value="F:transmembrane transporter activity"/>
    <property type="evidence" value="ECO:0007669"/>
    <property type="project" value="InterPro"/>
</dbReference>
<keyword evidence="5 6" id="KW-0472">Membrane</keyword>
<feature type="transmembrane region" description="Helical" evidence="6">
    <location>
        <begin position="292"/>
        <end position="310"/>
    </location>
</feature>
<sequence length="410" mass="41983">MSSSSTPSLLTPTGSVPAGTRFPWWGMVALSVATFLSVTSEMMPTGLLPQMSADLDVTPAAVGLLVTVFAFTVVVSSAPLTALTLRIPRKPFLLGVIAVLGLSNLLTALAPDYTLVVASRILGGIAHGLFWSTVPAYAARLVPKELIARAVSVTIAGGTLAFVLGVPLGTALGQAIGWRWGFVAVAAAFALGVVAVAILLPGVGPAERRTPHRAADGRRALDPTTLPVALVCLTVGIVMVGHYAIYTYIAPFLVERVGVEEGLFSVVLFGYGIAGAVGLALSGTVFARRPSVGLVAALAGSAVFVTIASLSVGNVVVALVAVMLWGVAFGMIPPLMQTRILQVASTRIRDTATAFYTTAFNIGIGGGALVGAWLLEAGGLGALPPTQIVLTLVGLVLVVLVGRQASVSRR</sequence>
<comment type="caution">
    <text evidence="8">The sequence shown here is derived from an EMBL/GenBank/DDBJ whole genome shotgun (WGS) entry which is preliminary data.</text>
</comment>
<protein>
    <submittedName>
        <fullName evidence="9">MFS transporter</fullName>
    </submittedName>
    <submittedName>
        <fullName evidence="8">Putative MFS family arabinose efflux permease</fullName>
    </submittedName>
</protein>
<keyword evidence="3 6" id="KW-0812">Transmembrane</keyword>
<feature type="transmembrane region" description="Helical" evidence="6">
    <location>
        <begin position="146"/>
        <end position="168"/>
    </location>
</feature>
<proteinExistence type="predicted"/>
<dbReference type="Proteomes" id="UP000268291">
    <property type="component" value="Unassembled WGS sequence"/>
</dbReference>
<dbReference type="OrthoDB" id="2810795at2"/>
<feature type="transmembrane region" description="Helical" evidence="6">
    <location>
        <begin position="381"/>
        <end position="402"/>
    </location>
</feature>
<reference evidence="8 10" key="1">
    <citation type="submission" date="2018-03" db="EMBL/GenBank/DDBJ databases">
        <title>Genomic Encyclopedia of Archaeal and Bacterial Type Strains, Phase II (KMG-II): from individual species to whole genera.</title>
        <authorList>
            <person name="Goeker M."/>
        </authorList>
    </citation>
    <scope>NUCLEOTIDE SEQUENCE [LARGE SCALE GENOMIC DNA]</scope>
    <source>
        <strain evidence="8 10">DSM 21548</strain>
    </source>
</reference>
<dbReference type="InterPro" id="IPR050189">
    <property type="entry name" value="MFS_Efflux_Transporters"/>
</dbReference>
<evidence type="ECO:0000256" key="2">
    <source>
        <dbReference type="ARBA" id="ARBA00022475"/>
    </source>
</evidence>
<feature type="transmembrane region" description="Helical" evidence="6">
    <location>
        <begin position="262"/>
        <end position="285"/>
    </location>
</feature>
<keyword evidence="11" id="KW-1185">Reference proteome</keyword>
<evidence type="ECO:0000259" key="7">
    <source>
        <dbReference type="PROSITE" id="PS50850"/>
    </source>
</evidence>
<feature type="transmembrane region" description="Helical" evidence="6">
    <location>
        <begin position="92"/>
        <end position="111"/>
    </location>
</feature>
<accession>A0A2P8GRR0</accession>
<feature type="transmembrane region" description="Helical" evidence="6">
    <location>
        <begin position="224"/>
        <end position="250"/>
    </location>
</feature>
<evidence type="ECO:0000256" key="3">
    <source>
        <dbReference type="ARBA" id="ARBA00022692"/>
    </source>
</evidence>
<dbReference type="PANTHER" id="PTHR43124:SF5">
    <property type="entry name" value="PURINE RIBONUCLEOSIDE EFFLUX PUMP NEPI"/>
    <property type="match status" value="1"/>
</dbReference>
<dbReference type="Pfam" id="PF07690">
    <property type="entry name" value="MFS_1"/>
    <property type="match status" value="1"/>
</dbReference>
<dbReference type="InterPro" id="IPR011701">
    <property type="entry name" value="MFS"/>
</dbReference>
<dbReference type="InterPro" id="IPR020846">
    <property type="entry name" value="MFS_dom"/>
</dbReference>
<feature type="transmembrane region" description="Helical" evidence="6">
    <location>
        <begin position="316"/>
        <end position="333"/>
    </location>
</feature>
<dbReference type="EMBL" id="RZGY01000003">
    <property type="protein sequence ID" value="RUQ84178.1"/>
    <property type="molecule type" value="Genomic_DNA"/>
</dbReference>
<feature type="transmembrane region" description="Helical" evidence="6">
    <location>
        <begin position="117"/>
        <end position="139"/>
    </location>
</feature>
<evidence type="ECO:0000256" key="5">
    <source>
        <dbReference type="ARBA" id="ARBA00023136"/>
    </source>
</evidence>
<dbReference type="Gene3D" id="1.20.1250.20">
    <property type="entry name" value="MFS general substrate transporter like domains"/>
    <property type="match status" value="1"/>
</dbReference>
<keyword evidence="2" id="KW-1003">Cell membrane</keyword>
<evidence type="ECO:0000256" key="6">
    <source>
        <dbReference type="SAM" id="Phobius"/>
    </source>
</evidence>
<dbReference type="RefSeq" id="WP_106561906.1">
    <property type="nucleotide sequence ID" value="NZ_PYAU01000001.1"/>
</dbReference>
<reference evidence="9 11" key="2">
    <citation type="submission" date="2018-12" db="EMBL/GenBank/DDBJ databases">
        <authorList>
            <person name="hu s."/>
            <person name="Xu Y."/>
            <person name="Xu B."/>
            <person name="Li F."/>
        </authorList>
    </citation>
    <scope>NUCLEOTIDE SEQUENCE [LARGE SCALE GENOMIC DNA]</scope>
    <source>
        <strain evidence="9 11">KSW2-17</strain>
    </source>
</reference>
<keyword evidence="4 6" id="KW-1133">Transmembrane helix</keyword>
<comment type="subcellular location">
    <subcellularLocation>
        <location evidence="1">Cell membrane</location>
        <topology evidence="1">Multi-pass membrane protein</topology>
    </subcellularLocation>
</comment>
<evidence type="ECO:0000256" key="4">
    <source>
        <dbReference type="ARBA" id="ARBA00022989"/>
    </source>
</evidence>
<dbReference type="Proteomes" id="UP000241203">
    <property type="component" value="Unassembled WGS sequence"/>
</dbReference>
<dbReference type="SUPFAM" id="SSF103473">
    <property type="entry name" value="MFS general substrate transporter"/>
    <property type="match status" value="1"/>
</dbReference>
<dbReference type="GO" id="GO:0005886">
    <property type="term" value="C:plasma membrane"/>
    <property type="evidence" value="ECO:0007669"/>
    <property type="project" value="UniProtKB-SubCell"/>
</dbReference>
<gene>
    <name evidence="8" type="ORF">CLV49_0253</name>
    <name evidence="9" type="ORF">ELQ93_15250</name>
</gene>
<dbReference type="AlphaFoldDB" id="A0A2P8GRR0"/>
<feature type="transmembrane region" description="Helical" evidence="6">
    <location>
        <begin position="180"/>
        <end position="203"/>
    </location>
</feature>
<evidence type="ECO:0000313" key="8">
    <source>
        <dbReference type="EMBL" id="PSL36656.1"/>
    </source>
</evidence>
<feature type="domain" description="Major facilitator superfamily (MFS) profile" evidence="7">
    <location>
        <begin position="26"/>
        <end position="406"/>
    </location>
</feature>
<feature type="transmembrane region" description="Helical" evidence="6">
    <location>
        <begin position="354"/>
        <end position="375"/>
    </location>
</feature>
<dbReference type="CDD" id="cd17324">
    <property type="entry name" value="MFS_NepI_like"/>
    <property type="match status" value="1"/>
</dbReference>
<dbReference type="InterPro" id="IPR036259">
    <property type="entry name" value="MFS_trans_sf"/>
</dbReference>
<name>A0A2P8GRR0_9MICO</name>
<evidence type="ECO:0000313" key="10">
    <source>
        <dbReference type="Proteomes" id="UP000241203"/>
    </source>
</evidence>
<dbReference type="EMBL" id="PYAU01000001">
    <property type="protein sequence ID" value="PSL36656.1"/>
    <property type="molecule type" value="Genomic_DNA"/>
</dbReference>
<organism evidence="8 10">
    <name type="scientific">Labedella gwakjiensis</name>
    <dbReference type="NCBI Taxonomy" id="390269"/>
    <lineage>
        <taxon>Bacteria</taxon>
        <taxon>Bacillati</taxon>
        <taxon>Actinomycetota</taxon>
        <taxon>Actinomycetes</taxon>
        <taxon>Micrococcales</taxon>
        <taxon>Microbacteriaceae</taxon>
        <taxon>Labedella</taxon>
    </lineage>
</organism>
<evidence type="ECO:0000256" key="1">
    <source>
        <dbReference type="ARBA" id="ARBA00004651"/>
    </source>
</evidence>
<evidence type="ECO:0000313" key="11">
    <source>
        <dbReference type="Proteomes" id="UP000268291"/>
    </source>
</evidence>
<evidence type="ECO:0000313" key="9">
    <source>
        <dbReference type="EMBL" id="RUQ84178.1"/>
    </source>
</evidence>
<feature type="transmembrane region" description="Helical" evidence="6">
    <location>
        <begin position="60"/>
        <end position="85"/>
    </location>
</feature>